<name>A0AAW8LN52_ACILW</name>
<dbReference type="AlphaFoldDB" id="A0AAW8LN52"/>
<dbReference type="Proteomes" id="UP001262767">
    <property type="component" value="Unassembled WGS sequence"/>
</dbReference>
<proteinExistence type="predicted"/>
<protein>
    <submittedName>
        <fullName evidence="1">Phage I-like protein</fullName>
    </submittedName>
</protein>
<dbReference type="EMBL" id="JAVDSC010000012">
    <property type="protein sequence ID" value="MDR6630439.1"/>
    <property type="molecule type" value="Genomic_DNA"/>
</dbReference>
<gene>
    <name evidence="1" type="ORF">J2X86_002494</name>
</gene>
<evidence type="ECO:0000313" key="2">
    <source>
        <dbReference type="Proteomes" id="UP001262767"/>
    </source>
</evidence>
<organism evidence="1 2">
    <name type="scientific">Acinetobacter lwoffii</name>
    <dbReference type="NCBI Taxonomy" id="28090"/>
    <lineage>
        <taxon>Bacteria</taxon>
        <taxon>Pseudomonadati</taxon>
        <taxon>Pseudomonadota</taxon>
        <taxon>Gammaproteobacteria</taxon>
        <taxon>Moraxellales</taxon>
        <taxon>Moraxellaceae</taxon>
        <taxon>Acinetobacter</taxon>
    </lineage>
</organism>
<sequence length="82" mass="9352">MWIKDKTVKPEVDSLVVIVKQSQDGVIDYDTATFVKTTDGREAFDTFALGLLSFDEIEAYMPFEKYEADEIQAYKSFADQQA</sequence>
<dbReference type="RefSeq" id="WP_310077957.1">
    <property type="nucleotide sequence ID" value="NZ_JAVDSC010000012.1"/>
</dbReference>
<comment type="caution">
    <text evidence="1">The sequence shown here is derived from an EMBL/GenBank/DDBJ whole genome shotgun (WGS) entry which is preliminary data.</text>
</comment>
<evidence type="ECO:0000313" key="1">
    <source>
        <dbReference type="EMBL" id="MDR6630439.1"/>
    </source>
</evidence>
<accession>A0AAW8LN52</accession>
<reference evidence="1" key="1">
    <citation type="submission" date="2023-07" db="EMBL/GenBank/DDBJ databases">
        <title>Sorghum-associated microbial communities from plants grown in Nebraska, USA.</title>
        <authorList>
            <person name="Schachtman D."/>
        </authorList>
    </citation>
    <scope>NUCLEOTIDE SEQUENCE</scope>
    <source>
        <strain evidence="1">BE44</strain>
    </source>
</reference>